<evidence type="ECO:0000256" key="1">
    <source>
        <dbReference type="SAM" id="MobiDB-lite"/>
    </source>
</evidence>
<keyword evidence="3" id="KW-1185">Reference proteome</keyword>
<feature type="region of interest" description="Disordered" evidence="1">
    <location>
        <begin position="1"/>
        <end position="61"/>
    </location>
</feature>
<proteinExistence type="predicted"/>
<accession>A0AA88VKY5</accession>
<dbReference type="PANTHER" id="PTHR34686:SF5">
    <property type="entry name" value="OS05G0451300 PROTEIN"/>
    <property type="match status" value="1"/>
</dbReference>
<evidence type="ECO:0000313" key="3">
    <source>
        <dbReference type="Proteomes" id="UP001188597"/>
    </source>
</evidence>
<comment type="caution">
    <text evidence="2">The sequence shown here is derived from an EMBL/GenBank/DDBJ whole genome shotgun (WGS) entry which is preliminary data.</text>
</comment>
<reference evidence="2" key="1">
    <citation type="submission" date="2022-12" db="EMBL/GenBank/DDBJ databases">
        <title>Draft genome assemblies for two species of Escallonia (Escalloniales).</title>
        <authorList>
            <person name="Chanderbali A."/>
            <person name="Dervinis C."/>
            <person name="Anghel I."/>
            <person name="Soltis D."/>
            <person name="Soltis P."/>
            <person name="Zapata F."/>
        </authorList>
    </citation>
    <scope>NUCLEOTIDE SEQUENCE</scope>
    <source>
        <strain evidence="2">UCBG64.0493</strain>
        <tissue evidence="2">Leaf</tissue>
    </source>
</reference>
<protein>
    <submittedName>
        <fullName evidence="2">Uncharacterized protein</fullName>
    </submittedName>
</protein>
<dbReference type="AlphaFoldDB" id="A0AA88VKY5"/>
<sequence length="230" mass="25736">MECGGRPNRSDVHLSREEEAKIEGETRDYFDNLAPKRHSKPQRSDYSSKYVDGQGDTDNGVTPEYLEFQHLQNDSQKLEYNGGKVTEEFVETEYYKDLNGVNKQHHTTGTGFIKMENTNGSSFSIDSDSACACHASCKGNPATNDWIPAAADNVTLICASASRSATMLVEFFLVQIFLNRQLWSLASQKGATIDVDGRFRPTVRSEILNNVHEHVGVFYILNLCTRNLAN</sequence>
<dbReference type="EMBL" id="JAVXUP010001498">
    <property type="protein sequence ID" value="KAK3010901.1"/>
    <property type="molecule type" value="Genomic_DNA"/>
</dbReference>
<gene>
    <name evidence="2" type="ORF">RJ639_012625</name>
</gene>
<feature type="compositionally biased region" description="Basic and acidic residues" evidence="1">
    <location>
        <begin position="8"/>
        <end position="30"/>
    </location>
</feature>
<evidence type="ECO:0000313" key="2">
    <source>
        <dbReference type="EMBL" id="KAK3010901.1"/>
    </source>
</evidence>
<organism evidence="2 3">
    <name type="scientific">Escallonia herrerae</name>
    <dbReference type="NCBI Taxonomy" id="1293975"/>
    <lineage>
        <taxon>Eukaryota</taxon>
        <taxon>Viridiplantae</taxon>
        <taxon>Streptophyta</taxon>
        <taxon>Embryophyta</taxon>
        <taxon>Tracheophyta</taxon>
        <taxon>Spermatophyta</taxon>
        <taxon>Magnoliopsida</taxon>
        <taxon>eudicotyledons</taxon>
        <taxon>Gunneridae</taxon>
        <taxon>Pentapetalae</taxon>
        <taxon>asterids</taxon>
        <taxon>campanulids</taxon>
        <taxon>Escalloniales</taxon>
        <taxon>Escalloniaceae</taxon>
        <taxon>Escallonia</taxon>
    </lineage>
</organism>
<dbReference type="PANTHER" id="PTHR34686">
    <property type="entry name" value="MATERNAL EFFECT EMBRYO ARREST PROTEIN"/>
    <property type="match status" value="1"/>
</dbReference>
<name>A0AA88VKY5_9ASTE</name>
<dbReference type="Proteomes" id="UP001188597">
    <property type="component" value="Unassembled WGS sequence"/>
</dbReference>